<keyword evidence="11" id="KW-1185">Reference proteome</keyword>
<proteinExistence type="predicted"/>
<dbReference type="InterPro" id="IPR032807">
    <property type="entry name" value="GNVR"/>
</dbReference>
<evidence type="ECO:0000256" key="6">
    <source>
        <dbReference type="SAM" id="Coils"/>
    </source>
</evidence>
<evidence type="ECO:0000259" key="8">
    <source>
        <dbReference type="Pfam" id="PF02706"/>
    </source>
</evidence>
<dbReference type="Pfam" id="PF02706">
    <property type="entry name" value="Wzz"/>
    <property type="match status" value="1"/>
</dbReference>
<sequence>MSTQPISNPKPPVTNDDEIDLLELAKTFWNGRSIILKSILIAGILGVAIALLSPKEYTATTTIVPQASSSTSKLGGLSSLAAMAGFNLDNATSGDVLSPTVYPEIVSSVPFQMELMNTSFTVKSLNHPISLYEYYTEIASKQLSSLIGKYTIGLPGVIITAIKGDSEQRINPENRGPIELTQKQEKVRKMIAEQVTINLDSKQGFITLQAAFPEAMLSAQVADQARELLQKYITRFKIEKASDKLSFIEQRFEEKKKEFEKAQIRLASFSDQNKNVTSAVARTEESRLQGDYTIAMNVYNELAKQLEQAKIQVKEETPVFSILEPAMVPNEKSKPKKLMIVFIWLFLGGIVGTGMVFGKEYLKDIKTKWNNQ</sequence>
<keyword evidence="5 7" id="KW-0472">Membrane</keyword>
<evidence type="ECO:0000256" key="3">
    <source>
        <dbReference type="ARBA" id="ARBA00022692"/>
    </source>
</evidence>
<feature type="transmembrane region" description="Helical" evidence="7">
    <location>
        <begin position="34"/>
        <end position="52"/>
    </location>
</feature>
<dbReference type="PANTHER" id="PTHR32309:SF13">
    <property type="entry name" value="FERRIC ENTEROBACTIN TRANSPORT PROTEIN FEPE"/>
    <property type="match status" value="1"/>
</dbReference>
<keyword evidence="2" id="KW-1003">Cell membrane</keyword>
<evidence type="ECO:0000313" key="10">
    <source>
        <dbReference type="EMBL" id="BBE18894.1"/>
    </source>
</evidence>
<accession>A0A5K7SC54</accession>
<dbReference type="KEGG" id="anf:AQPE_3064"/>
<feature type="domain" description="Tyrosine-protein kinase G-rich" evidence="9">
    <location>
        <begin position="287"/>
        <end position="360"/>
    </location>
</feature>
<evidence type="ECO:0000256" key="1">
    <source>
        <dbReference type="ARBA" id="ARBA00004651"/>
    </source>
</evidence>
<dbReference type="EMBL" id="AP018694">
    <property type="protein sequence ID" value="BBE18894.1"/>
    <property type="molecule type" value="Genomic_DNA"/>
</dbReference>
<feature type="transmembrane region" description="Helical" evidence="7">
    <location>
        <begin position="338"/>
        <end position="358"/>
    </location>
</feature>
<dbReference type="RefSeq" id="WP_318347190.1">
    <property type="nucleotide sequence ID" value="NZ_AP018694.1"/>
</dbReference>
<feature type="domain" description="Polysaccharide chain length determinant N-terminal" evidence="8">
    <location>
        <begin position="17"/>
        <end position="82"/>
    </location>
</feature>
<evidence type="ECO:0000259" key="9">
    <source>
        <dbReference type="Pfam" id="PF13807"/>
    </source>
</evidence>
<dbReference type="GO" id="GO:0005886">
    <property type="term" value="C:plasma membrane"/>
    <property type="evidence" value="ECO:0007669"/>
    <property type="project" value="UniProtKB-SubCell"/>
</dbReference>
<evidence type="ECO:0000313" key="11">
    <source>
        <dbReference type="Proteomes" id="UP001193389"/>
    </source>
</evidence>
<dbReference type="InterPro" id="IPR003856">
    <property type="entry name" value="LPS_length_determ_N"/>
</dbReference>
<keyword evidence="3 7" id="KW-0812">Transmembrane</keyword>
<dbReference type="AlphaFoldDB" id="A0A5K7SC54"/>
<evidence type="ECO:0000256" key="7">
    <source>
        <dbReference type="SAM" id="Phobius"/>
    </source>
</evidence>
<evidence type="ECO:0000256" key="2">
    <source>
        <dbReference type="ARBA" id="ARBA00022475"/>
    </source>
</evidence>
<evidence type="ECO:0000256" key="5">
    <source>
        <dbReference type="ARBA" id="ARBA00023136"/>
    </source>
</evidence>
<comment type="subcellular location">
    <subcellularLocation>
        <location evidence="1">Cell membrane</location>
        <topology evidence="1">Multi-pass membrane protein</topology>
    </subcellularLocation>
</comment>
<keyword evidence="6" id="KW-0175">Coiled coil</keyword>
<gene>
    <name evidence="10" type="ORF">AQPE_3064</name>
</gene>
<dbReference type="GO" id="GO:0004713">
    <property type="term" value="F:protein tyrosine kinase activity"/>
    <property type="evidence" value="ECO:0007669"/>
    <property type="project" value="TreeGrafter"/>
</dbReference>
<name>A0A5K7SC54_9BACT</name>
<evidence type="ECO:0000256" key="4">
    <source>
        <dbReference type="ARBA" id="ARBA00022989"/>
    </source>
</evidence>
<reference evidence="10" key="1">
    <citation type="journal article" date="2020" name="Int. J. Syst. Evol. Microbiol.">
        <title>Aquipluma nitroreducens gen. nov. sp. nov., a novel facultatively anaerobic bacterium isolated from a freshwater lake.</title>
        <authorList>
            <person name="Watanabe M."/>
            <person name="Kojima H."/>
            <person name="Fukui M."/>
        </authorList>
    </citation>
    <scope>NUCLEOTIDE SEQUENCE</scope>
    <source>
        <strain evidence="10">MeG22</strain>
    </source>
</reference>
<dbReference type="InterPro" id="IPR050445">
    <property type="entry name" value="Bact_polysacc_biosynth/exp"/>
</dbReference>
<dbReference type="PANTHER" id="PTHR32309">
    <property type="entry name" value="TYROSINE-PROTEIN KINASE"/>
    <property type="match status" value="1"/>
</dbReference>
<feature type="coiled-coil region" evidence="6">
    <location>
        <begin position="238"/>
        <end position="272"/>
    </location>
</feature>
<evidence type="ECO:0008006" key="12">
    <source>
        <dbReference type="Google" id="ProtNLM"/>
    </source>
</evidence>
<dbReference type="Pfam" id="PF13807">
    <property type="entry name" value="GNVR"/>
    <property type="match status" value="1"/>
</dbReference>
<dbReference type="Proteomes" id="UP001193389">
    <property type="component" value="Chromosome"/>
</dbReference>
<keyword evidence="4 7" id="KW-1133">Transmembrane helix</keyword>
<organism evidence="10 11">
    <name type="scientific">Aquipluma nitroreducens</name>
    <dbReference type="NCBI Taxonomy" id="2010828"/>
    <lineage>
        <taxon>Bacteria</taxon>
        <taxon>Pseudomonadati</taxon>
        <taxon>Bacteroidota</taxon>
        <taxon>Bacteroidia</taxon>
        <taxon>Marinilabiliales</taxon>
        <taxon>Prolixibacteraceae</taxon>
        <taxon>Aquipluma</taxon>
    </lineage>
</organism>
<protein>
    <recommendedName>
        <fullName evidence="12">Tyrosine-protein kinase Wzc</fullName>
    </recommendedName>
</protein>